<evidence type="ECO:0000313" key="6">
    <source>
        <dbReference type="EMBL" id="MCE7029408.1"/>
    </source>
</evidence>
<evidence type="ECO:0000256" key="4">
    <source>
        <dbReference type="ARBA" id="ARBA00023163"/>
    </source>
</evidence>
<dbReference type="PRINTS" id="PR00039">
    <property type="entry name" value="HTHLYSR"/>
</dbReference>
<dbReference type="Gene3D" id="3.40.190.10">
    <property type="entry name" value="Periplasmic binding protein-like II"/>
    <property type="match status" value="2"/>
</dbReference>
<evidence type="ECO:0000256" key="2">
    <source>
        <dbReference type="ARBA" id="ARBA00023015"/>
    </source>
</evidence>
<evidence type="ECO:0000313" key="7">
    <source>
        <dbReference type="Proteomes" id="UP001139035"/>
    </source>
</evidence>
<dbReference type="PANTHER" id="PTHR30537">
    <property type="entry name" value="HTH-TYPE TRANSCRIPTIONAL REGULATOR"/>
    <property type="match status" value="1"/>
</dbReference>
<keyword evidence="2" id="KW-0805">Transcription regulation</keyword>
<name>A0A9X1P2P3_9HYPH</name>
<feature type="domain" description="HTH lysR-type" evidence="5">
    <location>
        <begin position="15"/>
        <end position="73"/>
    </location>
</feature>
<dbReference type="PANTHER" id="PTHR30537:SF74">
    <property type="entry name" value="HTH-TYPE TRANSCRIPTIONAL REGULATOR TRPI"/>
    <property type="match status" value="1"/>
</dbReference>
<keyword evidence="3" id="KW-0238">DNA-binding</keyword>
<gene>
    <name evidence="6" type="ORF">LZD57_15560</name>
</gene>
<keyword evidence="7" id="KW-1185">Reference proteome</keyword>
<dbReference type="SUPFAM" id="SSF53850">
    <property type="entry name" value="Periplasmic binding protein-like II"/>
    <property type="match status" value="1"/>
</dbReference>
<dbReference type="Pfam" id="PF00126">
    <property type="entry name" value="HTH_1"/>
    <property type="match status" value="1"/>
</dbReference>
<dbReference type="Pfam" id="PF03466">
    <property type="entry name" value="LysR_substrate"/>
    <property type="match status" value="1"/>
</dbReference>
<dbReference type="AlphaFoldDB" id="A0A9X1P2P3"/>
<protein>
    <submittedName>
        <fullName evidence="6">LysR substrate-binding domain-containing protein</fullName>
    </submittedName>
</protein>
<dbReference type="SUPFAM" id="SSF46785">
    <property type="entry name" value="Winged helix' DNA-binding domain"/>
    <property type="match status" value="1"/>
</dbReference>
<dbReference type="InterPro" id="IPR036390">
    <property type="entry name" value="WH_DNA-bd_sf"/>
</dbReference>
<sequence>MPSSPQFPQSRRLLPSTKALAAFEAVARLKSFTRAASELSLSQSAVSKQISALEQQLGLQLFESKRTHGIGLTPAGAQYFENVRRILADLSATTASLIASNNDMRSLRLGVPASFGSRWLIPRIGRLFEREPDITIEFATRMNTRLEPNFANLDASIEFAPEPDTNHVWRQLMPWVLTAVASKDLTRGYDLEKPENLSRVSILMHASDVPLWNEWSASASAGGTSFKTVVFETYPMVFQAAVVGLGVAIAPAALMEKELASGELVKPFPLELKSPNKCYLVYPGDRSGRKTLARFEDWLFSLDLGA</sequence>
<dbReference type="Proteomes" id="UP001139035">
    <property type="component" value="Unassembled WGS sequence"/>
</dbReference>
<dbReference type="RefSeq" id="WP_233720402.1">
    <property type="nucleotide sequence ID" value="NZ_JAJUWU010000016.1"/>
</dbReference>
<dbReference type="FunFam" id="1.10.10.10:FF:000001">
    <property type="entry name" value="LysR family transcriptional regulator"/>
    <property type="match status" value="1"/>
</dbReference>
<keyword evidence="4" id="KW-0804">Transcription</keyword>
<accession>A0A9X1P2P3</accession>
<evidence type="ECO:0000259" key="5">
    <source>
        <dbReference type="PROSITE" id="PS50931"/>
    </source>
</evidence>
<dbReference type="GO" id="GO:0003700">
    <property type="term" value="F:DNA-binding transcription factor activity"/>
    <property type="evidence" value="ECO:0007669"/>
    <property type="project" value="InterPro"/>
</dbReference>
<comment type="caution">
    <text evidence="6">The sequence shown here is derived from an EMBL/GenBank/DDBJ whole genome shotgun (WGS) entry which is preliminary data.</text>
</comment>
<comment type="similarity">
    <text evidence="1">Belongs to the LysR transcriptional regulatory family.</text>
</comment>
<dbReference type="CDD" id="cd08432">
    <property type="entry name" value="PBP2_GcdR_TrpI_HvrB_AmpR_like"/>
    <property type="match status" value="1"/>
</dbReference>
<dbReference type="EMBL" id="JAJUWU010000016">
    <property type="protein sequence ID" value="MCE7029408.1"/>
    <property type="molecule type" value="Genomic_DNA"/>
</dbReference>
<dbReference type="GO" id="GO:0043565">
    <property type="term" value="F:sequence-specific DNA binding"/>
    <property type="evidence" value="ECO:0007669"/>
    <property type="project" value="TreeGrafter"/>
</dbReference>
<organism evidence="6 7">
    <name type="scientific">Jiella avicenniae</name>
    <dbReference type="NCBI Taxonomy" id="2907202"/>
    <lineage>
        <taxon>Bacteria</taxon>
        <taxon>Pseudomonadati</taxon>
        <taxon>Pseudomonadota</taxon>
        <taxon>Alphaproteobacteria</taxon>
        <taxon>Hyphomicrobiales</taxon>
        <taxon>Aurantimonadaceae</taxon>
        <taxon>Jiella</taxon>
    </lineage>
</organism>
<dbReference type="GO" id="GO:0006351">
    <property type="term" value="P:DNA-templated transcription"/>
    <property type="evidence" value="ECO:0007669"/>
    <property type="project" value="TreeGrafter"/>
</dbReference>
<reference evidence="6" key="1">
    <citation type="submission" date="2022-01" db="EMBL/GenBank/DDBJ databases">
        <title>Jiella avicenniae sp. nov., a novel endophytic bacterium isolated from bark of Avicennia marina.</title>
        <authorList>
            <person name="Tuo L."/>
        </authorList>
    </citation>
    <scope>NUCLEOTIDE SEQUENCE</scope>
    <source>
        <strain evidence="6">CBK1P-4</strain>
    </source>
</reference>
<dbReference type="InterPro" id="IPR036388">
    <property type="entry name" value="WH-like_DNA-bd_sf"/>
</dbReference>
<dbReference type="InterPro" id="IPR058163">
    <property type="entry name" value="LysR-type_TF_proteobact-type"/>
</dbReference>
<proteinExistence type="inferred from homology"/>
<dbReference type="PROSITE" id="PS50931">
    <property type="entry name" value="HTH_LYSR"/>
    <property type="match status" value="1"/>
</dbReference>
<evidence type="ECO:0000256" key="1">
    <source>
        <dbReference type="ARBA" id="ARBA00009437"/>
    </source>
</evidence>
<evidence type="ECO:0000256" key="3">
    <source>
        <dbReference type="ARBA" id="ARBA00023125"/>
    </source>
</evidence>
<dbReference type="Gene3D" id="1.10.10.10">
    <property type="entry name" value="Winged helix-like DNA-binding domain superfamily/Winged helix DNA-binding domain"/>
    <property type="match status" value="1"/>
</dbReference>
<dbReference type="InterPro" id="IPR005119">
    <property type="entry name" value="LysR_subst-bd"/>
</dbReference>
<dbReference type="InterPro" id="IPR000847">
    <property type="entry name" value="LysR_HTH_N"/>
</dbReference>